<keyword evidence="3" id="KW-1185">Reference proteome</keyword>
<accession>A0AAD4LYH7</accession>
<evidence type="ECO:0000313" key="3">
    <source>
        <dbReference type="Proteomes" id="UP001203297"/>
    </source>
</evidence>
<evidence type="ECO:0000313" key="2">
    <source>
        <dbReference type="EMBL" id="KAI0295118.1"/>
    </source>
</evidence>
<proteinExistence type="predicted"/>
<comment type="caution">
    <text evidence="2">The sequence shown here is derived from an EMBL/GenBank/DDBJ whole genome shotgun (WGS) entry which is preliminary data.</text>
</comment>
<dbReference type="AlphaFoldDB" id="A0AAD4LYH7"/>
<protein>
    <submittedName>
        <fullName evidence="2">Uncharacterized protein</fullName>
    </submittedName>
</protein>
<dbReference type="EMBL" id="WTXG01000062">
    <property type="protein sequence ID" value="KAI0295118.1"/>
    <property type="molecule type" value="Genomic_DNA"/>
</dbReference>
<feature type="compositionally biased region" description="Polar residues" evidence="1">
    <location>
        <begin position="170"/>
        <end position="183"/>
    </location>
</feature>
<name>A0AAD4LYH7_9AGAM</name>
<feature type="region of interest" description="Disordered" evidence="1">
    <location>
        <begin position="166"/>
        <end position="195"/>
    </location>
</feature>
<sequence>MGPNDGVAFNVHPEVTPAPVVHGGDNNLLAHELDHLHPDTSLVASLQGDLPWAGVIPFPDNVAGTGTTTYDVPASGFSSILNPSQGEPAWLFEPGQFSSMAPSYFSGDGNILEPVAPVRGAASLDAVGILETESYPAAGGYVELGAPSPSAPVVMPSPVDKKRLPGTTLAHRNQGTPMTTVVQRPTAMNHATGKG</sequence>
<organism evidence="2 3">
    <name type="scientific">Multifurca ochricompacta</name>
    <dbReference type="NCBI Taxonomy" id="376703"/>
    <lineage>
        <taxon>Eukaryota</taxon>
        <taxon>Fungi</taxon>
        <taxon>Dikarya</taxon>
        <taxon>Basidiomycota</taxon>
        <taxon>Agaricomycotina</taxon>
        <taxon>Agaricomycetes</taxon>
        <taxon>Russulales</taxon>
        <taxon>Russulaceae</taxon>
        <taxon>Multifurca</taxon>
    </lineage>
</organism>
<reference evidence="2" key="1">
    <citation type="journal article" date="2022" name="New Phytol.">
        <title>Evolutionary transition to the ectomycorrhizal habit in the genomes of a hyperdiverse lineage of mushroom-forming fungi.</title>
        <authorList>
            <person name="Looney B."/>
            <person name="Miyauchi S."/>
            <person name="Morin E."/>
            <person name="Drula E."/>
            <person name="Courty P.E."/>
            <person name="Kohler A."/>
            <person name="Kuo A."/>
            <person name="LaButti K."/>
            <person name="Pangilinan J."/>
            <person name="Lipzen A."/>
            <person name="Riley R."/>
            <person name="Andreopoulos W."/>
            <person name="He G."/>
            <person name="Johnson J."/>
            <person name="Nolan M."/>
            <person name="Tritt A."/>
            <person name="Barry K.W."/>
            <person name="Grigoriev I.V."/>
            <person name="Nagy L.G."/>
            <person name="Hibbett D."/>
            <person name="Henrissat B."/>
            <person name="Matheny P.B."/>
            <person name="Labbe J."/>
            <person name="Martin F.M."/>
        </authorList>
    </citation>
    <scope>NUCLEOTIDE SEQUENCE</scope>
    <source>
        <strain evidence="2">BPL690</strain>
    </source>
</reference>
<evidence type="ECO:0000256" key="1">
    <source>
        <dbReference type="SAM" id="MobiDB-lite"/>
    </source>
</evidence>
<dbReference type="Proteomes" id="UP001203297">
    <property type="component" value="Unassembled WGS sequence"/>
</dbReference>
<gene>
    <name evidence="2" type="ORF">B0F90DRAFT_1820693</name>
</gene>